<dbReference type="CDD" id="cd01833">
    <property type="entry name" value="XynB_like"/>
    <property type="match status" value="1"/>
</dbReference>
<dbReference type="PANTHER" id="PTHR45739:SF8">
    <property type="entry name" value="FRAS1-RELATED EXTRACELLULAR MATRIX PROTEIN 1"/>
    <property type="match status" value="1"/>
</dbReference>
<comment type="caution">
    <text evidence="7">The sequence shown here is derived from an EMBL/GenBank/DDBJ whole genome shotgun (WGS) entry which is preliminary data.</text>
</comment>
<dbReference type="InterPro" id="IPR051561">
    <property type="entry name" value="FRAS1_ECM"/>
</dbReference>
<dbReference type="PROSITE" id="PS00330">
    <property type="entry name" value="HEMOLYSIN_CALCIUM"/>
    <property type="match status" value="1"/>
</dbReference>
<evidence type="ECO:0000259" key="5">
    <source>
        <dbReference type="Pfam" id="PF08548"/>
    </source>
</evidence>
<dbReference type="InterPro" id="IPR001343">
    <property type="entry name" value="Hemolysn_Ca-bd"/>
</dbReference>
<dbReference type="SUPFAM" id="SSF52266">
    <property type="entry name" value="SGNH hydrolase"/>
    <property type="match status" value="1"/>
</dbReference>
<dbReference type="GO" id="GO:0005509">
    <property type="term" value="F:calcium ion binding"/>
    <property type="evidence" value="ECO:0007669"/>
    <property type="project" value="InterPro"/>
</dbReference>
<feature type="domain" description="SGNH hydrolase-type esterase" evidence="6">
    <location>
        <begin position="931"/>
        <end position="1108"/>
    </location>
</feature>
<dbReference type="AlphaFoldDB" id="A0A849I8C3"/>
<dbReference type="InterPro" id="IPR011049">
    <property type="entry name" value="Serralysin-like_metalloprot_C"/>
</dbReference>
<keyword evidence="3" id="KW-0964">Secreted</keyword>
<dbReference type="GO" id="GO:0005615">
    <property type="term" value="C:extracellular space"/>
    <property type="evidence" value="ECO:0007669"/>
    <property type="project" value="InterPro"/>
</dbReference>
<evidence type="ECO:0000256" key="4">
    <source>
        <dbReference type="ARBA" id="ARBA00022737"/>
    </source>
</evidence>
<keyword evidence="8" id="KW-1185">Reference proteome</keyword>
<evidence type="ECO:0000313" key="8">
    <source>
        <dbReference type="Proteomes" id="UP000564885"/>
    </source>
</evidence>
<reference evidence="7 8" key="1">
    <citation type="submission" date="2020-04" db="EMBL/GenBank/DDBJ databases">
        <title>Enterovirga sp. isolate from soil.</title>
        <authorList>
            <person name="Chea S."/>
            <person name="Kim D.-U."/>
        </authorList>
    </citation>
    <scope>NUCLEOTIDE SEQUENCE [LARGE SCALE GENOMIC DNA]</scope>
    <source>
        <strain evidence="7 8">DB1703</strain>
    </source>
</reference>
<dbReference type="RefSeq" id="WP_171218111.1">
    <property type="nucleotide sequence ID" value="NZ_JABEPP010000002.1"/>
</dbReference>
<sequence>MATVTSFDLNGSGAGLNESRSLQEGASAILLAPSATLSATGNFNAQSLRLSGLLPEAVIGFSSGVSLSGTSLRVGGVAIGSVTGGRDGVDLVVAFNSNATASRVQTVLRNLTYSDVSDTPTPSQTITFDLAGTVRTDAITVTPVNDPPALDLNGAASGTGSSAAFVENRSVLVSPNATLADPDSGSLVSLTATLLARPDGNVLERLALDATAASAAAAAGLAVTYTASTGALSIAGGASVATYQAVLRGILYENASDQPSTAARTIRVAASDGTAASLTRDASVAITRVNDAPTVDLNGAAAGTSVGLSYRTGDAVTKIAPAAAVADVDSANFGGGSLRVSFVENGSAGDQLRIVTDGTVTLANGGTTVRVGGTSIGTVAGGTNGADLVISLNTSATPAAVQTLLQHIGYAASTGSPTLPRQIAFTLNDGDGTANGGQAVASATATIQLTAGQGNVAPTLTGDLRATIANGTTYQFTTSDFFYTDPDDGPAGITFGVSNLDNGYVLRNGSAVSSFTAEQLAAGQITFWHDGTEPVGSFRIFVEDGNEDGSAPVPQTFVFDVTTGQVNAPPSLTGDLAATVASGGTYVLSQADLFYSDPDDTAAGVSFAVAAVTGGSLLVGGAPAASFTPQQLSAGQVAFRHDGTSSAPSFSVSVEDGNEDGSAPVSRNFVLSVAAGQGNVAPTLTGDLRATIANGTTYQFTTSDFFYTDPDDGPAGITFGVSNLDNGYVLRNGSAVSSFTAEQLAAGQITFWHDGTEPVGSFRIFVEDGNEDGSAPVPQTFVFDMTTGQVNAPPSLTGDLAATVASGGTYVLSQADLFYSDPDDTAASISFAVAAVTGGSLLVGGAPAASFTPQQLSAGQVAFRHDGTSSAPSFSVSVEDGNEDGSVPVPQTFVFTVGSGGGSTLDLSGASRGVTADLGAAQWSLATKVMALGDSITNGDSPPGQDEHGYRGFFYNNVLAAGRLVDMVGPNSNGQVPDPHHAGYPGETGDDIQAILPGLLATYAPSAILLMAGTNDIFYKTNPQNAVRAEIAGMLDHVAQASPATHVYVSTLIPLAGYDAQVANVNAAIRSVVADAIGRGQNVSLVEMPSVTLSDLFDGIHPTDTGYREMAGYWTAAFLANPPASGAANAIGPAVTAITGSAHNDLLVGDGRANQIAGGAGVDWIRGEGGADLLTGGAGRDVFVFGPGFGQDTVSDFSRGEDVLDFRALALNVGDFASWRQAHVAASGTDAVVTIEAGQSVTLTGVNAAALQASDFWFV</sequence>
<gene>
    <name evidence="7" type="ORF">HJG44_09715</name>
</gene>
<dbReference type="InterPro" id="IPR036514">
    <property type="entry name" value="SGNH_hydro_sf"/>
</dbReference>
<evidence type="ECO:0008006" key="9">
    <source>
        <dbReference type="Google" id="ProtNLM"/>
    </source>
</evidence>
<dbReference type="Gene3D" id="3.40.50.1110">
    <property type="entry name" value="SGNH hydrolase"/>
    <property type="match status" value="1"/>
</dbReference>
<dbReference type="GO" id="GO:0016788">
    <property type="term" value="F:hydrolase activity, acting on ester bonds"/>
    <property type="evidence" value="ECO:0007669"/>
    <property type="project" value="UniProtKB-ARBA"/>
</dbReference>
<dbReference type="InterPro" id="IPR013830">
    <property type="entry name" value="SGNH_hydro"/>
</dbReference>
<evidence type="ECO:0000259" key="6">
    <source>
        <dbReference type="Pfam" id="PF13472"/>
    </source>
</evidence>
<name>A0A849I8C3_9HYPH</name>
<dbReference type="Proteomes" id="UP000564885">
    <property type="component" value="Unassembled WGS sequence"/>
</dbReference>
<evidence type="ECO:0000256" key="2">
    <source>
        <dbReference type="ARBA" id="ARBA00004613"/>
    </source>
</evidence>
<comment type="cofactor">
    <cofactor evidence="1">
        <name>Ca(2+)</name>
        <dbReference type="ChEBI" id="CHEBI:29108"/>
    </cofactor>
</comment>
<dbReference type="Pfam" id="PF00353">
    <property type="entry name" value="HemolysinCabind"/>
    <property type="match status" value="1"/>
</dbReference>
<evidence type="ECO:0000256" key="3">
    <source>
        <dbReference type="ARBA" id="ARBA00022525"/>
    </source>
</evidence>
<evidence type="ECO:0000313" key="7">
    <source>
        <dbReference type="EMBL" id="NNM72659.1"/>
    </source>
</evidence>
<keyword evidence="4" id="KW-0677">Repeat</keyword>
<comment type="subcellular location">
    <subcellularLocation>
        <location evidence="2">Secreted</location>
    </subcellularLocation>
</comment>
<dbReference type="EMBL" id="JABEPP010000002">
    <property type="protein sequence ID" value="NNM72659.1"/>
    <property type="molecule type" value="Genomic_DNA"/>
</dbReference>
<dbReference type="InterPro" id="IPR013858">
    <property type="entry name" value="Peptidase_M10B_C"/>
</dbReference>
<proteinExistence type="predicted"/>
<protein>
    <recommendedName>
        <fullName evidence="9">SGNH hydrolase-type esterase domain-containing protein</fullName>
    </recommendedName>
</protein>
<organism evidence="7 8">
    <name type="scientific">Enterovirga aerilata</name>
    <dbReference type="NCBI Taxonomy" id="2730920"/>
    <lineage>
        <taxon>Bacteria</taxon>
        <taxon>Pseudomonadati</taxon>
        <taxon>Pseudomonadota</taxon>
        <taxon>Alphaproteobacteria</taxon>
        <taxon>Hyphomicrobiales</taxon>
        <taxon>Methylobacteriaceae</taxon>
        <taxon>Enterovirga</taxon>
    </lineage>
</organism>
<dbReference type="InterPro" id="IPR018511">
    <property type="entry name" value="Hemolysin-typ_Ca-bd_CS"/>
</dbReference>
<feature type="domain" description="Peptidase M10 serralysin C-terminal" evidence="5">
    <location>
        <begin position="1137"/>
        <end position="1257"/>
    </location>
</feature>
<dbReference type="SUPFAM" id="SSF51120">
    <property type="entry name" value="beta-Roll"/>
    <property type="match status" value="1"/>
</dbReference>
<dbReference type="PANTHER" id="PTHR45739">
    <property type="entry name" value="MATRIX PROTEIN, PUTATIVE-RELATED"/>
    <property type="match status" value="1"/>
</dbReference>
<evidence type="ECO:0000256" key="1">
    <source>
        <dbReference type="ARBA" id="ARBA00001913"/>
    </source>
</evidence>
<dbReference type="Pfam" id="PF08548">
    <property type="entry name" value="Peptidase_M10_C"/>
    <property type="match status" value="1"/>
</dbReference>
<accession>A0A849I8C3</accession>
<dbReference type="GO" id="GO:0009653">
    <property type="term" value="P:anatomical structure morphogenesis"/>
    <property type="evidence" value="ECO:0007669"/>
    <property type="project" value="TreeGrafter"/>
</dbReference>
<dbReference type="Pfam" id="PF13472">
    <property type="entry name" value="Lipase_GDSL_2"/>
    <property type="match status" value="1"/>
</dbReference>
<dbReference type="Gene3D" id="2.150.10.10">
    <property type="entry name" value="Serralysin-like metalloprotease, C-terminal"/>
    <property type="match status" value="1"/>
</dbReference>
<dbReference type="Pfam" id="PF16184">
    <property type="entry name" value="Cadherin_3"/>
    <property type="match status" value="4"/>
</dbReference>